<feature type="transmembrane region" description="Helical" evidence="7">
    <location>
        <begin position="144"/>
        <end position="168"/>
    </location>
</feature>
<name>A0A5J6FAB9_9ACTN</name>
<evidence type="ECO:0000256" key="5">
    <source>
        <dbReference type="ARBA" id="ARBA00022989"/>
    </source>
</evidence>
<evidence type="ECO:0000256" key="2">
    <source>
        <dbReference type="ARBA" id="ARBA00022448"/>
    </source>
</evidence>
<comment type="subcellular location">
    <subcellularLocation>
        <location evidence="1">Cell membrane</location>
        <topology evidence="1">Multi-pass membrane protein</topology>
    </subcellularLocation>
</comment>
<feature type="transmembrane region" description="Helical" evidence="7">
    <location>
        <begin position="253"/>
        <end position="273"/>
    </location>
</feature>
<dbReference type="OrthoDB" id="6803299at2"/>
<keyword evidence="9" id="KW-1185">Reference proteome</keyword>
<evidence type="ECO:0000256" key="7">
    <source>
        <dbReference type="SAM" id="Phobius"/>
    </source>
</evidence>
<feature type="transmembrane region" description="Helical" evidence="7">
    <location>
        <begin position="348"/>
        <end position="369"/>
    </location>
</feature>
<feature type="transmembrane region" description="Helical" evidence="7">
    <location>
        <begin position="86"/>
        <end position="105"/>
    </location>
</feature>
<dbReference type="Proteomes" id="UP000326178">
    <property type="component" value="Chromosome"/>
</dbReference>
<dbReference type="Gene3D" id="1.20.1250.20">
    <property type="entry name" value="MFS general substrate transporter like domains"/>
    <property type="match status" value="1"/>
</dbReference>
<dbReference type="InterPro" id="IPR050171">
    <property type="entry name" value="MFS_Transporters"/>
</dbReference>
<feature type="transmembrane region" description="Helical" evidence="7">
    <location>
        <begin position="220"/>
        <end position="241"/>
    </location>
</feature>
<dbReference type="SUPFAM" id="SSF103473">
    <property type="entry name" value="MFS general substrate transporter"/>
    <property type="match status" value="1"/>
</dbReference>
<gene>
    <name evidence="8" type="ORF">CP967_12410</name>
</gene>
<evidence type="ECO:0000313" key="9">
    <source>
        <dbReference type="Proteomes" id="UP000326178"/>
    </source>
</evidence>
<dbReference type="InterPro" id="IPR036259">
    <property type="entry name" value="MFS_trans_sf"/>
</dbReference>
<keyword evidence="4 7" id="KW-0812">Transmembrane</keyword>
<proteinExistence type="predicted"/>
<dbReference type="AlphaFoldDB" id="A0A5J6FAB9"/>
<evidence type="ECO:0000313" key="8">
    <source>
        <dbReference type="EMBL" id="QEU72687.1"/>
    </source>
</evidence>
<dbReference type="GO" id="GO:0005886">
    <property type="term" value="C:plasma membrane"/>
    <property type="evidence" value="ECO:0007669"/>
    <property type="project" value="UniProtKB-SubCell"/>
</dbReference>
<protein>
    <submittedName>
        <fullName evidence="8">MFS transporter</fullName>
    </submittedName>
</protein>
<organism evidence="8 9">
    <name type="scientific">Streptomyces nitrosporeus</name>
    <dbReference type="NCBI Taxonomy" id="28894"/>
    <lineage>
        <taxon>Bacteria</taxon>
        <taxon>Bacillati</taxon>
        <taxon>Actinomycetota</taxon>
        <taxon>Actinomycetes</taxon>
        <taxon>Kitasatosporales</taxon>
        <taxon>Streptomycetaceae</taxon>
        <taxon>Streptomyces</taxon>
    </lineage>
</organism>
<dbReference type="PANTHER" id="PTHR23517">
    <property type="entry name" value="RESISTANCE PROTEIN MDTM, PUTATIVE-RELATED-RELATED"/>
    <property type="match status" value="1"/>
</dbReference>
<evidence type="ECO:0000256" key="1">
    <source>
        <dbReference type="ARBA" id="ARBA00004651"/>
    </source>
</evidence>
<dbReference type="EMBL" id="CP023702">
    <property type="protein sequence ID" value="QEU72687.1"/>
    <property type="molecule type" value="Genomic_DNA"/>
</dbReference>
<dbReference type="PANTHER" id="PTHR23517:SF2">
    <property type="entry name" value="MULTIDRUG RESISTANCE PROTEIN MDTH"/>
    <property type="match status" value="1"/>
</dbReference>
<dbReference type="KEGG" id="snk:CP967_12410"/>
<feature type="transmembrane region" description="Helical" evidence="7">
    <location>
        <begin position="189"/>
        <end position="214"/>
    </location>
</feature>
<dbReference type="GO" id="GO:0022857">
    <property type="term" value="F:transmembrane transporter activity"/>
    <property type="evidence" value="ECO:0007669"/>
    <property type="project" value="InterPro"/>
</dbReference>
<reference evidence="8 9" key="1">
    <citation type="submission" date="2017-09" db="EMBL/GenBank/DDBJ databases">
        <authorList>
            <person name="Lee N."/>
            <person name="Cho B.-K."/>
        </authorList>
    </citation>
    <scope>NUCLEOTIDE SEQUENCE [LARGE SCALE GENOMIC DNA]</scope>
    <source>
        <strain evidence="8 9">ATCC 12769</strain>
    </source>
</reference>
<keyword evidence="5 7" id="KW-1133">Transmembrane helix</keyword>
<feature type="transmembrane region" description="Helical" evidence="7">
    <location>
        <begin position="58"/>
        <end position="80"/>
    </location>
</feature>
<accession>A0A5J6FAB9</accession>
<keyword evidence="6 7" id="KW-0472">Membrane</keyword>
<sequence length="389" mass="40280">MSSAGKGIFLTAGVLYLTRAVSLPAVQTGLLFSVAGLVSVLAGIPLGKTADRFGPRGVLWGSLGLSSLSALAFLLCRGYADSLLVVIAATVGQAGLLVARGPVINRIATRKAQELRAYIRAVTNAGIALGAAVAGWAAQQDTAQAYRVLVVVCAGCFAGALLIALRLPRLAPIPADRASRWAALGDRPYVVLSLLDGILSIQYRVLTVALPLWIVTATEAPRWSVSGAVVLNTVLVIALQVRVSRDVDTPERAGRAMTVAGMFLLGSCLALAATSGLPGEAAVVMLVIAVAAHSFGELKQAAGGFELSNTLAPPHAVGQYLGLFGMGMGLAESFGPALLTWLCIGWGWPGWCVMGVVFLLAGVAARPVVRWAERTRPATWAEPPRAAAV</sequence>
<evidence type="ECO:0000256" key="4">
    <source>
        <dbReference type="ARBA" id="ARBA00022692"/>
    </source>
</evidence>
<feature type="transmembrane region" description="Helical" evidence="7">
    <location>
        <begin position="117"/>
        <end position="138"/>
    </location>
</feature>
<feature type="transmembrane region" description="Helical" evidence="7">
    <location>
        <begin position="30"/>
        <end position="46"/>
    </location>
</feature>
<feature type="transmembrane region" description="Helical" evidence="7">
    <location>
        <begin position="317"/>
        <end position="342"/>
    </location>
</feature>
<keyword evidence="3" id="KW-1003">Cell membrane</keyword>
<keyword evidence="2" id="KW-0813">Transport</keyword>
<evidence type="ECO:0000256" key="6">
    <source>
        <dbReference type="ARBA" id="ARBA00023136"/>
    </source>
</evidence>
<dbReference type="InterPro" id="IPR011701">
    <property type="entry name" value="MFS"/>
</dbReference>
<evidence type="ECO:0000256" key="3">
    <source>
        <dbReference type="ARBA" id="ARBA00022475"/>
    </source>
</evidence>
<dbReference type="Pfam" id="PF07690">
    <property type="entry name" value="MFS_1"/>
    <property type="match status" value="1"/>
</dbReference>